<dbReference type="SUPFAM" id="SSF56925">
    <property type="entry name" value="OMPA-like"/>
    <property type="match status" value="1"/>
</dbReference>
<proteinExistence type="inferred from homology"/>
<dbReference type="PANTHER" id="PTHR30329:SF21">
    <property type="entry name" value="LIPOPROTEIN YIAD-RELATED"/>
    <property type="match status" value="1"/>
</dbReference>
<protein>
    <recommendedName>
        <fullName evidence="11 12">Outer membrane protein A</fullName>
    </recommendedName>
    <alternativeName>
        <fullName evidence="12">Outer membrane porin A</fullName>
    </alternativeName>
</protein>
<feature type="chain" id="PRO_5026397517" description="Outer membrane protein A" evidence="12">
    <location>
        <begin position="22"/>
        <end position="350"/>
    </location>
</feature>
<dbReference type="PROSITE" id="PS51123">
    <property type="entry name" value="OMPA_2"/>
    <property type="match status" value="1"/>
</dbReference>
<keyword evidence="4 12" id="KW-1134">Transmembrane beta strand</keyword>
<dbReference type="InterPro" id="IPR006664">
    <property type="entry name" value="OMP_bac"/>
</dbReference>
<keyword evidence="6 12" id="KW-0406">Ion transport</keyword>
<feature type="signal peptide" evidence="12">
    <location>
        <begin position="1"/>
        <end position="21"/>
    </location>
</feature>
<evidence type="ECO:0000256" key="11">
    <source>
        <dbReference type="ARBA" id="ARBA00029539"/>
    </source>
</evidence>
<evidence type="ECO:0000313" key="15">
    <source>
        <dbReference type="Proteomes" id="UP000298660"/>
    </source>
</evidence>
<comment type="function">
    <text evidence="12">With TolR probably plays a role in maintaining the position of the peptidoglycan cell wall in the periplasm. Acts as a porin with low permeability that allows slow penetration of small solutes; an internal gate slows down solute passage.</text>
</comment>
<reference evidence="14 15" key="2">
    <citation type="submission" date="2019-05" db="EMBL/GenBank/DDBJ databases">
        <title>Genome evolution of the obligate endosymbiont Buchnera aphidicola.</title>
        <authorList>
            <person name="Moran N.A."/>
        </authorList>
    </citation>
    <scope>NUCLEOTIDE SEQUENCE [LARGE SCALE GENOMIC DNA]</scope>
    <source>
        <strain evidence="14 15">Ala</strain>
    </source>
</reference>
<dbReference type="GO" id="GO:0015288">
    <property type="term" value="F:porin activity"/>
    <property type="evidence" value="ECO:0007669"/>
    <property type="project" value="UniProtKB-UniRule"/>
</dbReference>
<dbReference type="AlphaFoldDB" id="A0A4D6XLQ4"/>
<evidence type="ECO:0000256" key="1">
    <source>
        <dbReference type="ARBA" id="ARBA00004571"/>
    </source>
</evidence>
<dbReference type="SUPFAM" id="SSF103088">
    <property type="entry name" value="OmpA-like"/>
    <property type="match status" value="1"/>
</dbReference>
<gene>
    <name evidence="12" type="primary">ompA</name>
    <name evidence="14" type="ORF">D9V61_01690</name>
</gene>
<comment type="subcellular location">
    <subcellularLocation>
        <location evidence="1 12">Cell outer membrane</location>
        <topology evidence="1 12">Multi-pass membrane protein</topology>
    </subcellularLocation>
</comment>
<dbReference type="Gene3D" id="2.40.160.20">
    <property type="match status" value="1"/>
</dbReference>
<keyword evidence="3 12" id="KW-0813">Transport</keyword>
<feature type="domain" description="OmpA-like" evidence="13">
    <location>
        <begin position="221"/>
        <end position="349"/>
    </location>
</feature>
<evidence type="ECO:0000259" key="13">
    <source>
        <dbReference type="PROSITE" id="PS51123"/>
    </source>
</evidence>
<reference evidence="14 15" key="1">
    <citation type="submission" date="2018-12" db="EMBL/GenBank/DDBJ databases">
        <authorList>
            <person name="Chong R.A."/>
        </authorList>
    </citation>
    <scope>NUCLEOTIDE SEQUENCE [LARGE SCALE GENOMIC DNA]</scope>
    <source>
        <strain evidence="14 15">Ala</strain>
    </source>
</reference>
<dbReference type="PRINTS" id="PR01022">
    <property type="entry name" value="OUTRMMBRANEA"/>
</dbReference>
<dbReference type="PANTHER" id="PTHR30329">
    <property type="entry name" value="STATOR ELEMENT OF FLAGELLAR MOTOR COMPLEX"/>
    <property type="match status" value="1"/>
</dbReference>
<dbReference type="GO" id="GO:0009279">
    <property type="term" value="C:cell outer membrane"/>
    <property type="evidence" value="ECO:0007669"/>
    <property type="project" value="UniProtKB-SubCell"/>
</dbReference>
<keyword evidence="10 12" id="KW-0998">Cell outer membrane</keyword>
<evidence type="ECO:0000256" key="7">
    <source>
        <dbReference type="ARBA" id="ARBA00023114"/>
    </source>
</evidence>
<dbReference type="OrthoDB" id="1149075at2"/>
<comment type="domain">
    <text evidence="12">The extracellular loops are most variable in sequence, and in some bacteria confer sensitivity to phage and/or colicins.</text>
</comment>
<dbReference type="InterPro" id="IPR036737">
    <property type="entry name" value="OmpA-like_sf"/>
</dbReference>
<comment type="similarity">
    <text evidence="2 12">Belongs to the outer membrane OOP (TC 1.B.6) superfamily. OmpA family.</text>
</comment>
<evidence type="ECO:0000256" key="10">
    <source>
        <dbReference type="ARBA" id="ARBA00023237"/>
    </source>
</evidence>
<dbReference type="InterPro" id="IPR000498">
    <property type="entry name" value="OmpA-like_TM_dom"/>
</dbReference>
<evidence type="ECO:0000256" key="8">
    <source>
        <dbReference type="ARBA" id="ARBA00023136"/>
    </source>
</evidence>
<dbReference type="Proteomes" id="UP000298660">
    <property type="component" value="Chromosome"/>
</dbReference>
<dbReference type="InterPro" id="IPR050330">
    <property type="entry name" value="Bact_OuterMem_StrucFunc"/>
</dbReference>
<dbReference type="Gene3D" id="3.30.1330.60">
    <property type="entry name" value="OmpA-like domain"/>
    <property type="match status" value="1"/>
</dbReference>
<evidence type="ECO:0000256" key="9">
    <source>
        <dbReference type="ARBA" id="ARBA00023157"/>
    </source>
</evidence>
<feature type="disulfide bond" evidence="12">
    <location>
        <begin position="322"/>
        <end position="334"/>
    </location>
</feature>
<dbReference type="Pfam" id="PF00691">
    <property type="entry name" value="OmpA"/>
    <property type="match status" value="1"/>
</dbReference>
<dbReference type="InterPro" id="IPR002368">
    <property type="entry name" value="OmpA"/>
</dbReference>
<dbReference type="CDD" id="cd07185">
    <property type="entry name" value="OmpA_C-like"/>
    <property type="match status" value="1"/>
</dbReference>
<accession>A0A4D6XLQ4</accession>
<keyword evidence="12" id="KW-0732">Signal</keyword>
<organism evidence="14 15">
    <name type="scientific">Buchnera aphidicola</name>
    <name type="common">Acyrthosiphon lactucae</name>
    <dbReference type="NCBI Taxonomy" id="1241832"/>
    <lineage>
        <taxon>Bacteria</taxon>
        <taxon>Pseudomonadati</taxon>
        <taxon>Pseudomonadota</taxon>
        <taxon>Gammaproteobacteria</taxon>
        <taxon>Enterobacterales</taxon>
        <taxon>Erwiniaceae</taxon>
        <taxon>Buchnera</taxon>
    </lineage>
</organism>
<keyword evidence="9 12" id="KW-1015">Disulfide bond</keyword>
<dbReference type="GO" id="GO:0046930">
    <property type="term" value="C:pore complex"/>
    <property type="evidence" value="ECO:0007669"/>
    <property type="project" value="UniProtKB-KW"/>
</dbReference>
<feature type="site" description="Part of salt bridge gating mechanism" evidence="12">
    <location>
        <position position="172"/>
    </location>
</feature>
<evidence type="ECO:0000256" key="2">
    <source>
        <dbReference type="ARBA" id="ARBA00005710"/>
    </source>
</evidence>
<dbReference type="EMBL" id="CP034891">
    <property type="protein sequence ID" value="QCI17726.1"/>
    <property type="molecule type" value="Genomic_DNA"/>
</dbReference>
<dbReference type="Pfam" id="PF01389">
    <property type="entry name" value="OmpA_membrane"/>
    <property type="match status" value="1"/>
</dbReference>
<keyword evidence="7 12" id="KW-0626">Porin</keyword>
<dbReference type="GO" id="GO:0034220">
    <property type="term" value="P:monoatomic ion transmembrane transport"/>
    <property type="evidence" value="ECO:0007669"/>
    <property type="project" value="UniProtKB-UniRule"/>
</dbReference>
<evidence type="ECO:0000256" key="3">
    <source>
        <dbReference type="ARBA" id="ARBA00022448"/>
    </source>
</evidence>
<dbReference type="InterPro" id="IPR011250">
    <property type="entry name" value="OMP/PagP_B-barrel"/>
</dbReference>
<evidence type="ECO:0000256" key="6">
    <source>
        <dbReference type="ARBA" id="ARBA00023065"/>
    </source>
</evidence>
<name>A0A4D6XLQ4_9GAMM</name>
<dbReference type="InterPro" id="IPR006665">
    <property type="entry name" value="OmpA-like"/>
</dbReference>
<dbReference type="HAMAP" id="MF_00842">
    <property type="entry name" value="OmpA"/>
    <property type="match status" value="1"/>
</dbReference>
<evidence type="ECO:0000256" key="5">
    <source>
        <dbReference type="ARBA" id="ARBA00022692"/>
    </source>
</evidence>
<evidence type="ECO:0000313" key="14">
    <source>
        <dbReference type="EMBL" id="QCI17726.1"/>
    </source>
</evidence>
<evidence type="ECO:0000256" key="12">
    <source>
        <dbReference type="HAMAP-Rule" id="MF_00842"/>
    </source>
</evidence>
<dbReference type="RefSeq" id="WP_158339512.1">
    <property type="nucleotide sequence ID" value="NZ_CP034891.1"/>
</dbReference>
<evidence type="ECO:0000256" key="4">
    <source>
        <dbReference type="ARBA" id="ARBA00022452"/>
    </source>
</evidence>
<keyword evidence="5 12" id="KW-0812">Transmembrane</keyword>
<comment type="subunit">
    <text evidence="12">Monomer and homodimer.</text>
</comment>
<keyword evidence="8 12" id="KW-0472">Membrane</keyword>
<feature type="site" description="Part of salt bridge gating mechanism" evidence="12">
    <location>
        <position position="82"/>
    </location>
</feature>
<dbReference type="PRINTS" id="PR01021">
    <property type="entry name" value="OMPADOMAIN"/>
</dbReference>
<sequence length="350" mass="39942" precursor="true">MKKRALAIAFLLASLISPVQAEEQNGWYLGTKMGWSHFNPLKYDIHNILANNNQDNFLIENFSAPIVGLFLGYEFNPYFGLEIENDTNGFSPHFMFQKNKEHMQSNSVQVATKLSYPITDDFHLYTRLGGIVLWDDLASKDTVKNLFSKESSLFPSVSLGAEYIFNEKFITRLDYNWKNSVKNILNSSIKPSLGDAVLSIGWKFGKSNINDMFSSYDPELLNAQYSVLNENVNFPFNSTELKPIAYDKLNKLDDDIKEMKLKNISIILLGHSDKIGNYEYNQKLSEDRAYSIKNYLTSRGFSRDKITVKGMGSLYPLTNQVCKDIKNKPLLVSCLAPDRRVEIEVLSDIQ</sequence>